<sequence>MMHIPLGTREPPTADSPQRSPRSLAMSLGSISDSQDILLASSGTQPPSNASAGQGRRVKPYLLTTSEAGIFPSEDPVTDHQNLQGFIDDVATDGIVGVIEAGHWYAHRKLLLRDGSRLMGRGMNRTIIEAPPQAWSQDRYTLMDLEVGTSLFENGAFLSDFTLIGADKQATDNGALLILEGLSDFLVERVQAVDASSYGIFVAGYGVGRFTNDIHSSFWNSTHRGIIRQCRAVRGQVGIGCEGGAQNVLIMANHTDGQALHGFRLASAYDTQIIANSAVNTRNAYWIDRHKGVHVLHNTATNVERGCVYGGFHRHRDEEISRGLWIIGNRFNTTKSAITDAYQGTSDKFTRSVKIKDNLLAGGNIRLLWSRNVDIQGNDGDGSNRIITSHQVSGRVGNNFMKLLNRSDTLEDLGGNLTSSPP</sequence>
<reference evidence="3 4" key="1">
    <citation type="journal article" date="2007" name="Int. J. Syst. Evol. Microbiol.">
        <title>Halomonas saccharevitans sp. nov., Halomonas arcis sp. nov. and Halomonas subterranea sp. nov., halophilic bacteria isolated from hypersaline environments of China.</title>
        <authorList>
            <person name="Xu X.W."/>
            <person name="Wu Y.H."/>
            <person name="Zhou Z."/>
            <person name="Wang C.S."/>
            <person name="Zhou Y.G."/>
            <person name="Zhang H.B."/>
            <person name="Wang Y."/>
            <person name="Wu M."/>
        </authorList>
    </citation>
    <scope>NUCLEOTIDE SEQUENCE [LARGE SCALE GENOMIC DNA]</scope>
    <source>
        <strain evidence="3 4">TBZ3</strain>
    </source>
</reference>
<comment type="caution">
    <text evidence="3">The sequence shown here is derived from an EMBL/GenBank/DDBJ whole genome shotgun (WGS) entry which is preliminary data.</text>
</comment>
<dbReference type="Gene3D" id="2.160.20.10">
    <property type="entry name" value="Single-stranded right-handed beta-helix, Pectin lyase-like"/>
    <property type="match status" value="1"/>
</dbReference>
<evidence type="ECO:0000256" key="1">
    <source>
        <dbReference type="SAM" id="MobiDB-lite"/>
    </source>
</evidence>
<protein>
    <recommendedName>
        <fullName evidence="2">Right handed beta helix domain-containing protein</fullName>
    </recommendedName>
</protein>
<organism evidence="3 4">
    <name type="scientific">Halomonas urmiana</name>
    <dbReference type="NCBI Taxonomy" id="490901"/>
    <lineage>
        <taxon>Bacteria</taxon>
        <taxon>Pseudomonadati</taxon>
        <taxon>Pseudomonadota</taxon>
        <taxon>Gammaproteobacteria</taxon>
        <taxon>Oceanospirillales</taxon>
        <taxon>Halomonadaceae</taxon>
        <taxon>Halomonas</taxon>
    </lineage>
</organism>
<dbReference type="Proteomes" id="UP000306973">
    <property type="component" value="Unassembled WGS sequence"/>
</dbReference>
<dbReference type="SUPFAM" id="SSF51126">
    <property type="entry name" value="Pectin lyase-like"/>
    <property type="match status" value="1"/>
</dbReference>
<dbReference type="InterPro" id="IPR011050">
    <property type="entry name" value="Pectin_lyase_fold/virulence"/>
</dbReference>
<keyword evidence="4" id="KW-1185">Reference proteome</keyword>
<dbReference type="AlphaFoldDB" id="A0A5R8M956"/>
<evidence type="ECO:0000313" key="4">
    <source>
        <dbReference type="Proteomes" id="UP000306973"/>
    </source>
</evidence>
<feature type="compositionally biased region" description="Polar residues" evidence="1">
    <location>
        <begin position="29"/>
        <end position="52"/>
    </location>
</feature>
<feature type="domain" description="Right handed beta helix" evidence="2">
    <location>
        <begin position="183"/>
        <end position="310"/>
    </location>
</feature>
<dbReference type="Pfam" id="PF13229">
    <property type="entry name" value="Beta_helix"/>
    <property type="match status" value="1"/>
</dbReference>
<evidence type="ECO:0000259" key="2">
    <source>
        <dbReference type="Pfam" id="PF13229"/>
    </source>
</evidence>
<feature type="region of interest" description="Disordered" evidence="1">
    <location>
        <begin position="1"/>
        <end position="58"/>
    </location>
</feature>
<name>A0A5R8M956_9GAMM</name>
<proteinExistence type="predicted"/>
<dbReference type="InterPro" id="IPR012334">
    <property type="entry name" value="Pectin_lyas_fold"/>
</dbReference>
<accession>A0A5R8M956</accession>
<dbReference type="EMBL" id="VBUI01000033">
    <property type="protein sequence ID" value="TLF46113.1"/>
    <property type="molecule type" value="Genomic_DNA"/>
</dbReference>
<gene>
    <name evidence="3" type="ORF">FEI13_16955</name>
</gene>
<dbReference type="InterPro" id="IPR039448">
    <property type="entry name" value="Beta_helix"/>
</dbReference>
<evidence type="ECO:0000313" key="3">
    <source>
        <dbReference type="EMBL" id="TLF46113.1"/>
    </source>
</evidence>